<protein>
    <recommendedName>
        <fullName evidence="1">Peptidase S9 prolyl oligopeptidase catalytic domain-containing protein</fullName>
    </recommendedName>
</protein>
<proteinExistence type="predicted"/>
<evidence type="ECO:0000313" key="3">
    <source>
        <dbReference type="Proteomes" id="UP000530928"/>
    </source>
</evidence>
<evidence type="ECO:0000259" key="1">
    <source>
        <dbReference type="Pfam" id="PF00326"/>
    </source>
</evidence>
<dbReference type="RefSeq" id="WP_181610851.1">
    <property type="nucleotide sequence ID" value="NZ_BAABAM010000002.1"/>
</dbReference>
<dbReference type="SUPFAM" id="SSF53474">
    <property type="entry name" value="alpha/beta-Hydrolases"/>
    <property type="match status" value="1"/>
</dbReference>
<dbReference type="InterPro" id="IPR001375">
    <property type="entry name" value="Peptidase_S9_cat"/>
</dbReference>
<dbReference type="GO" id="GO:0006508">
    <property type="term" value="P:proteolysis"/>
    <property type="evidence" value="ECO:0007669"/>
    <property type="project" value="InterPro"/>
</dbReference>
<comment type="caution">
    <text evidence="2">The sequence shown here is derived from an EMBL/GenBank/DDBJ whole genome shotgun (WGS) entry which is preliminary data.</text>
</comment>
<dbReference type="Pfam" id="PF00326">
    <property type="entry name" value="Peptidase_S9"/>
    <property type="match status" value="1"/>
</dbReference>
<dbReference type="Gene3D" id="3.40.50.1820">
    <property type="entry name" value="alpha/beta hydrolase"/>
    <property type="match status" value="1"/>
</dbReference>
<dbReference type="AlphaFoldDB" id="A0A7W0HQS8"/>
<sequence length="361" mass="38263">MKKVLVWTASVLAVLVVVALGAGGWYYSGMVIDPARGPASYPIEVTAVSGGQVTLKGGGDTDSPGMYGLTWAGGSALVGPVSSVSGESVTRLLIKVRKGELKPGVRAYLDRWMYGDEDPTSALGLPYEKVSIKGYPAWRLDGQAKTWVVAVHGRNANPSETLRVMPFFHRLGMPVLSIGYRNDRGAPASDDGKFHLGASEWQEVAAAVAYAQSQGASDVILYGWSMGGAIVSTAARKMPDAPIKGIIMDSPVLDWTPPIEAGAREQGVPVWFAGVAKFIVERRTGISFDDLDQVKHASAFKTPMLVFADSADTGVPMGAAAAFAKARPDLVTFVQTDGGGHVGSWNVDQARYERALADFVS</sequence>
<gene>
    <name evidence="2" type="ORF">HNR30_003473</name>
</gene>
<dbReference type="GO" id="GO:0008236">
    <property type="term" value="F:serine-type peptidase activity"/>
    <property type="evidence" value="ECO:0007669"/>
    <property type="project" value="InterPro"/>
</dbReference>
<keyword evidence="3" id="KW-1185">Reference proteome</keyword>
<organism evidence="2 3">
    <name type="scientific">Nonomuraea soli</name>
    <dbReference type="NCBI Taxonomy" id="1032476"/>
    <lineage>
        <taxon>Bacteria</taxon>
        <taxon>Bacillati</taxon>
        <taxon>Actinomycetota</taxon>
        <taxon>Actinomycetes</taxon>
        <taxon>Streptosporangiales</taxon>
        <taxon>Streptosporangiaceae</taxon>
        <taxon>Nonomuraea</taxon>
    </lineage>
</organism>
<evidence type="ECO:0000313" key="2">
    <source>
        <dbReference type="EMBL" id="MBA2892132.1"/>
    </source>
</evidence>
<name>A0A7W0HQS8_9ACTN</name>
<reference evidence="2 3" key="1">
    <citation type="submission" date="2020-07" db="EMBL/GenBank/DDBJ databases">
        <title>Genomic Encyclopedia of Type Strains, Phase IV (KMG-IV): sequencing the most valuable type-strain genomes for metagenomic binning, comparative biology and taxonomic classification.</title>
        <authorList>
            <person name="Goeker M."/>
        </authorList>
    </citation>
    <scope>NUCLEOTIDE SEQUENCE [LARGE SCALE GENOMIC DNA]</scope>
    <source>
        <strain evidence="2 3">DSM 45533</strain>
    </source>
</reference>
<dbReference type="Proteomes" id="UP000530928">
    <property type="component" value="Unassembled WGS sequence"/>
</dbReference>
<feature type="domain" description="Peptidase S9 prolyl oligopeptidase catalytic" evidence="1">
    <location>
        <begin position="183"/>
        <end position="356"/>
    </location>
</feature>
<dbReference type="EMBL" id="JACDUR010000003">
    <property type="protein sequence ID" value="MBA2892132.1"/>
    <property type="molecule type" value="Genomic_DNA"/>
</dbReference>
<dbReference type="InterPro" id="IPR029058">
    <property type="entry name" value="AB_hydrolase_fold"/>
</dbReference>
<accession>A0A7W0HQS8</accession>